<keyword evidence="1" id="KW-0472">Membrane</keyword>
<feature type="transmembrane region" description="Helical" evidence="1">
    <location>
        <begin position="206"/>
        <end position="222"/>
    </location>
</feature>
<dbReference type="PANTHER" id="PTHR36435">
    <property type="entry name" value="SLR1288 PROTEIN"/>
    <property type="match status" value="1"/>
</dbReference>
<feature type="transmembrane region" description="Helical" evidence="1">
    <location>
        <begin position="280"/>
        <end position="301"/>
    </location>
</feature>
<reference evidence="3 4" key="1">
    <citation type="submission" date="2018-06" db="EMBL/GenBank/DDBJ databases">
        <title>Paenibacillus imtechensis sp. nov.</title>
        <authorList>
            <person name="Pinnaka A.K."/>
            <person name="Singh H."/>
            <person name="Kaur M."/>
        </authorList>
    </citation>
    <scope>NUCLEOTIDE SEQUENCE [LARGE SCALE GENOMIC DNA]</scope>
    <source>
        <strain evidence="3 4">SMB1</strain>
    </source>
</reference>
<dbReference type="EMBL" id="QKRB01000031">
    <property type="protein sequence ID" value="PZD97086.1"/>
    <property type="molecule type" value="Genomic_DNA"/>
</dbReference>
<sequence>MPGRFNETAAGWIFFVSYLAGVLLTAFMTASGSPHHDSLVIFLLYVVIGQIAFNVLPAVVWFRYKGISMKNTFLLNKVSPRTLILSLLIYAISQIVLLFFHQLTELVSIALGAPYATSHYPVADSIGALLILIVSIGIIPPICEELLFRGALLTGYARRGVWFSAGMTAALFALFHDNPYRIAELFASAWLAAVIVLRARSIYPGMLVHLLTNTTYVCVSYFQGGDMLEGLTAPQGPELQTVVLTGIASAAAFFICRWLWLRIEPAGQPLAGGGHGPHTCANPVWLIPVILSVVVFLVKYVSLNLGAHLPG</sequence>
<organism evidence="3 4">
    <name type="scientific">Paenibacillus sambharensis</name>
    <dbReference type="NCBI Taxonomy" id="1803190"/>
    <lineage>
        <taxon>Bacteria</taxon>
        <taxon>Bacillati</taxon>
        <taxon>Bacillota</taxon>
        <taxon>Bacilli</taxon>
        <taxon>Bacillales</taxon>
        <taxon>Paenibacillaceae</taxon>
        <taxon>Paenibacillus</taxon>
    </lineage>
</organism>
<evidence type="ECO:0000313" key="4">
    <source>
        <dbReference type="Proteomes" id="UP000249522"/>
    </source>
</evidence>
<proteinExistence type="predicted"/>
<feature type="transmembrane region" description="Helical" evidence="1">
    <location>
        <begin position="83"/>
        <end position="100"/>
    </location>
</feature>
<evidence type="ECO:0000259" key="2">
    <source>
        <dbReference type="Pfam" id="PF02517"/>
    </source>
</evidence>
<dbReference type="RefSeq" id="WP_111145413.1">
    <property type="nucleotide sequence ID" value="NZ_QKRB01000031.1"/>
</dbReference>
<dbReference type="Proteomes" id="UP000249522">
    <property type="component" value="Unassembled WGS sequence"/>
</dbReference>
<feature type="transmembrane region" description="Helical" evidence="1">
    <location>
        <begin position="160"/>
        <end position="176"/>
    </location>
</feature>
<dbReference type="InterPro" id="IPR052710">
    <property type="entry name" value="CAAX_protease"/>
</dbReference>
<feature type="transmembrane region" description="Helical" evidence="1">
    <location>
        <begin position="12"/>
        <end position="33"/>
    </location>
</feature>
<keyword evidence="1" id="KW-1133">Transmembrane helix</keyword>
<feature type="transmembrane region" description="Helical" evidence="1">
    <location>
        <begin position="182"/>
        <end position="199"/>
    </location>
</feature>
<keyword evidence="4" id="KW-1185">Reference proteome</keyword>
<feature type="transmembrane region" description="Helical" evidence="1">
    <location>
        <begin position="39"/>
        <end position="62"/>
    </location>
</feature>
<keyword evidence="1" id="KW-0812">Transmembrane</keyword>
<dbReference type="AlphaFoldDB" id="A0A2W1LDB3"/>
<name>A0A2W1LDB3_9BACL</name>
<gene>
    <name evidence="3" type="ORF">DNH61_04125</name>
</gene>
<feature type="transmembrane region" description="Helical" evidence="1">
    <location>
        <begin position="120"/>
        <end position="139"/>
    </location>
</feature>
<feature type="transmembrane region" description="Helical" evidence="1">
    <location>
        <begin position="242"/>
        <end position="260"/>
    </location>
</feature>
<feature type="domain" description="CAAX prenyl protease 2/Lysostaphin resistance protein A-like" evidence="2">
    <location>
        <begin position="129"/>
        <end position="214"/>
    </location>
</feature>
<accession>A0A2W1LDB3</accession>
<dbReference type="OrthoDB" id="4177129at2"/>
<evidence type="ECO:0000313" key="3">
    <source>
        <dbReference type="EMBL" id="PZD97086.1"/>
    </source>
</evidence>
<protein>
    <recommendedName>
        <fullName evidence="2">CAAX prenyl protease 2/Lysostaphin resistance protein A-like domain-containing protein</fullName>
    </recommendedName>
</protein>
<dbReference type="InterPro" id="IPR003675">
    <property type="entry name" value="Rce1/LyrA-like_dom"/>
</dbReference>
<dbReference type="PANTHER" id="PTHR36435:SF1">
    <property type="entry name" value="CAAX AMINO TERMINAL PROTEASE FAMILY PROTEIN"/>
    <property type="match status" value="1"/>
</dbReference>
<dbReference type="Pfam" id="PF02517">
    <property type="entry name" value="Rce1-like"/>
    <property type="match status" value="1"/>
</dbReference>
<comment type="caution">
    <text evidence="3">The sequence shown here is derived from an EMBL/GenBank/DDBJ whole genome shotgun (WGS) entry which is preliminary data.</text>
</comment>
<dbReference type="GO" id="GO:0080120">
    <property type="term" value="P:CAAX-box protein maturation"/>
    <property type="evidence" value="ECO:0007669"/>
    <property type="project" value="UniProtKB-ARBA"/>
</dbReference>
<evidence type="ECO:0000256" key="1">
    <source>
        <dbReference type="SAM" id="Phobius"/>
    </source>
</evidence>
<dbReference type="GO" id="GO:0004175">
    <property type="term" value="F:endopeptidase activity"/>
    <property type="evidence" value="ECO:0007669"/>
    <property type="project" value="UniProtKB-ARBA"/>
</dbReference>